<name>A0A0M8P794_9EURO</name>
<evidence type="ECO:0000313" key="2">
    <source>
        <dbReference type="EMBL" id="KOS44997.1"/>
    </source>
</evidence>
<reference evidence="2 3" key="1">
    <citation type="submission" date="2015-08" db="EMBL/GenBank/DDBJ databases">
        <title>Genome sequencing of Penicillium nordicum.</title>
        <authorList>
            <person name="Nguyen H.D."/>
            <person name="Seifert K.A."/>
        </authorList>
    </citation>
    <scope>NUCLEOTIDE SEQUENCE [LARGE SCALE GENOMIC DNA]</scope>
    <source>
        <strain evidence="2 3">DAOMC 185683</strain>
    </source>
</reference>
<protein>
    <submittedName>
        <fullName evidence="2">Uncharacterized protein</fullName>
    </submittedName>
</protein>
<keyword evidence="1" id="KW-1133">Transmembrane helix</keyword>
<feature type="transmembrane region" description="Helical" evidence="1">
    <location>
        <begin position="25"/>
        <end position="48"/>
    </location>
</feature>
<gene>
    <name evidence="2" type="ORF">ACN38_g4066</name>
</gene>
<keyword evidence="1" id="KW-0472">Membrane</keyword>
<accession>A0A0M8P794</accession>
<dbReference type="Proteomes" id="UP000037696">
    <property type="component" value="Unassembled WGS sequence"/>
</dbReference>
<organism evidence="2 3">
    <name type="scientific">Penicillium nordicum</name>
    <dbReference type="NCBI Taxonomy" id="229535"/>
    <lineage>
        <taxon>Eukaryota</taxon>
        <taxon>Fungi</taxon>
        <taxon>Dikarya</taxon>
        <taxon>Ascomycota</taxon>
        <taxon>Pezizomycotina</taxon>
        <taxon>Eurotiomycetes</taxon>
        <taxon>Eurotiomycetidae</taxon>
        <taxon>Eurotiales</taxon>
        <taxon>Aspergillaceae</taxon>
        <taxon>Penicillium</taxon>
    </lineage>
</organism>
<evidence type="ECO:0000313" key="3">
    <source>
        <dbReference type="Proteomes" id="UP000037696"/>
    </source>
</evidence>
<keyword evidence="1" id="KW-0812">Transmembrane</keyword>
<dbReference type="EMBL" id="LHQQ01000051">
    <property type="protein sequence ID" value="KOS44997.1"/>
    <property type="molecule type" value="Genomic_DNA"/>
</dbReference>
<comment type="caution">
    <text evidence="2">The sequence shown here is derived from an EMBL/GenBank/DDBJ whole genome shotgun (WGS) entry which is preliminary data.</text>
</comment>
<dbReference type="AlphaFoldDB" id="A0A0M8P794"/>
<sequence>MCQSARLHTWIYSIIPWRSCDFEYWIYHILRLVIITAQIVEIAGFLSFQKVRVLNISHFAHTFQYRQISVNMAHVDRC</sequence>
<keyword evidence="3" id="KW-1185">Reference proteome</keyword>
<evidence type="ECO:0000256" key="1">
    <source>
        <dbReference type="SAM" id="Phobius"/>
    </source>
</evidence>
<proteinExistence type="predicted"/>